<protein>
    <submittedName>
        <fullName evidence="2">Uncharacterized protein</fullName>
    </submittedName>
</protein>
<organism evidence="2 3">
    <name type="scientific">Micromonospora yangpuensis</name>
    <dbReference type="NCBI Taxonomy" id="683228"/>
    <lineage>
        <taxon>Bacteria</taxon>
        <taxon>Bacillati</taxon>
        <taxon>Actinomycetota</taxon>
        <taxon>Actinomycetes</taxon>
        <taxon>Micromonosporales</taxon>
        <taxon>Micromonosporaceae</taxon>
        <taxon>Micromonospora</taxon>
    </lineage>
</organism>
<gene>
    <name evidence="2" type="ORF">GA0070617_4153</name>
</gene>
<proteinExistence type="predicted"/>
<dbReference type="Proteomes" id="UP000198937">
    <property type="component" value="Unassembled WGS sequence"/>
</dbReference>
<evidence type="ECO:0000313" key="3">
    <source>
        <dbReference type="Proteomes" id="UP000198937"/>
    </source>
</evidence>
<keyword evidence="3" id="KW-1185">Reference proteome</keyword>
<dbReference type="AlphaFoldDB" id="A0A1C6V0T0"/>
<evidence type="ECO:0000256" key="1">
    <source>
        <dbReference type="SAM" id="MobiDB-lite"/>
    </source>
</evidence>
<name>A0A1C6V0T0_9ACTN</name>
<feature type="region of interest" description="Disordered" evidence="1">
    <location>
        <begin position="50"/>
        <end position="79"/>
    </location>
</feature>
<dbReference type="STRING" id="683228.GA0070617_4153"/>
<sequence length="79" mass="8491">MVPSGAGEDLVISSSVERKNNSMGNNGYNAVANTRRTRLGAGWVPVHHAESREYAVTDGPVANDRRSRAEDEPPATNQV</sequence>
<reference evidence="2 3" key="1">
    <citation type="submission" date="2016-06" db="EMBL/GenBank/DDBJ databases">
        <authorList>
            <person name="Kjaerup R.B."/>
            <person name="Dalgaard T.S."/>
            <person name="Juul-Madsen H.R."/>
        </authorList>
    </citation>
    <scope>NUCLEOTIDE SEQUENCE [LARGE SCALE GENOMIC DNA]</scope>
    <source>
        <strain evidence="2 3">DSM 45577</strain>
    </source>
</reference>
<dbReference type="EMBL" id="FMIA01000002">
    <property type="protein sequence ID" value="SCL59630.1"/>
    <property type="molecule type" value="Genomic_DNA"/>
</dbReference>
<accession>A0A1C6V0T0</accession>
<evidence type="ECO:0000313" key="2">
    <source>
        <dbReference type="EMBL" id="SCL59630.1"/>
    </source>
</evidence>